<organism evidence="3 4">
    <name type="scientific">Jimgerdemannia flammicorona</name>
    <dbReference type="NCBI Taxonomy" id="994334"/>
    <lineage>
        <taxon>Eukaryota</taxon>
        <taxon>Fungi</taxon>
        <taxon>Fungi incertae sedis</taxon>
        <taxon>Mucoromycota</taxon>
        <taxon>Mucoromycotina</taxon>
        <taxon>Endogonomycetes</taxon>
        <taxon>Endogonales</taxon>
        <taxon>Endogonaceae</taxon>
        <taxon>Jimgerdemannia</taxon>
    </lineage>
</organism>
<evidence type="ECO:0000256" key="1">
    <source>
        <dbReference type="ARBA" id="ARBA00004141"/>
    </source>
</evidence>
<feature type="domain" description="ABC transporter TMD0" evidence="2">
    <location>
        <begin position="23"/>
        <end position="53"/>
    </location>
</feature>
<dbReference type="GO" id="GO:0016020">
    <property type="term" value="C:membrane"/>
    <property type="evidence" value="ECO:0007669"/>
    <property type="project" value="UniProtKB-SubCell"/>
</dbReference>
<sequence>MLFGWTYCAPRSAFLLPQNMANVFCKDEEGWEPSSSARDLDFTTCFEDALVHEAAFVGHRLLPMVCVGLAITISCSLRTCGHQSHGVSAAFDVLVLCRHHQCHQTPNLDSHGQRYHANIFKHDITLALCRVATAGSALNGPY</sequence>
<dbReference type="Pfam" id="PF24357">
    <property type="entry name" value="TMD0_ABC"/>
    <property type="match status" value="1"/>
</dbReference>
<dbReference type="AlphaFoldDB" id="A0A433DL17"/>
<reference evidence="3 4" key="1">
    <citation type="journal article" date="2018" name="New Phytol.">
        <title>Phylogenomics of Endogonaceae and evolution of mycorrhizas within Mucoromycota.</title>
        <authorList>
            <person name="Chang Y."/>
            <person name="Desiro A."/>
            <person name="Na H."/>
            <person name="Sandor L."/>
            <person name="Lipzen A."/>
            <person name="Clum A."/>
            <person name="Barry K."/>
            <person name="Grigoriev I.V."/>
            <person name="Martin F.M."/>
            <person name="Stajich J.E."/>
            <person name="Smith M.E."/>
            <person name="Bonito G."/>
            <person name="Spatafora J.W."/>
        </authorList>
    </citation>
    <scope>NUCLEOTIDE SEQUENCE [LARGE SCALE GENOMIC DNA]</scope>
    <source>
        <strain evidence="3 4">GMNB39</strain>
    </source>
</reference>
<accession>A0A433DL17</accession>
<dbReference type="InterPro" id="IPR056227">
    <property type="entry name" value="TMD0_ABC"/>
</dbReference>
<dbReference type="Proteomes" id="UP000268093">
    <property type="component" value="Unassembled WGS sequence"/>
</dbReference>
<evidence type="ECO:0000259" key="2">
    <source>
        <dbReference type="Pfam" id="PF24357"/>
    </source>
</evidence>
<comment type="subcellular location">
    <subcellularLocation>
        <location evidence="1">Membrane</location>
        <topology evidence="1">Multi-pass membrane protein</topology>
    </subcellularLocation>
</comment>
<comment type="caution">
    <text evidence="3">The sequence shown here is derived from an EMBL/GenBank/DDBJ whole genome shotgun (WGS) entry which is preliminary data.</text>
</comment>
<evidence type="ECO:0000313" key="4">
    <source>
        <dbReference type="Proteomes" id="UP000268093"/>
    </source>
</evidence>
<proteinExistence type="predicted"/>
<dbReference type="EMBL" id="RBNI01000630">
    <property type="protein sequence ID" value="RUP51562.1"/>
    <property type="molecule type" value="Genomic_DNA"/>
</dbReference>
<gene>
    <name evidence="3" type="ORF">BC936DRAFT_147321</name>
</gene>
<evidence type="ECO:0000313" key="3">
    <source>
        <dbReference type="EMBL" id="RUP51562.1"/>
    </source>
</evidence>
<keyword evidence="4" id="KW-1185">Reference proteome</keyword>
<protein>
    <recommendedName>
        <fullName evidence="2">ABC transporter TMD0 domain-containing protein</fullName>
    </recommendedName>
</protein>
<name>A0A433DL17_9FUNG</name>